<organism evidence="3 4">
    <name type="scientific">Pontimicrobium aquaticum</name>
    <dbReference type="NCBI Taxonomy" id="2565367"/>
    <lineage>
        <taxon>Bacteria</taxon>
        <taxon>Pseudomonadati</taxon>
        <taxon>Bacteroidota</taxon>
        <taxon>Flavobacteriia</taxon>
        <taxon>Flavobacteriales</taxon>
        <taxon>Flavobacteriaceae</taxon>
        <taxon>Pontimicrobium</taxon>
    </lineage>
</organism>
<protein>
    <submittedName>
        <fullName evidence="3">Porin family protein</fullName>
    </submittedName>
</protein>
<sequence>MKRILLTSLLTLFIGNLFAQDDDLIIPEISFGLKAGLNSMHNRTVSESGDNVQKKSGVYIGAFVNIPTSDVFSVQPEIIYSSTEFQGRNNVNLLHIPVLLNFELGNGFSGFIGPEGQVLINLDEAENSDLYNSFIFGFTFGARYQITPNFYIEGRPYFALSKFLEDDAGYRKFNTLQIGLAYKF</sequence>
<dbReference type="EMBL" id="SUPL01000003">
    <property type="protein sequence ID" value="TJY36323.1"/>
    <property type="molecule type" value="Genomic_DNA"/>
</dbReference>
<proteinExistence type="predicted"/>
<dbReference type="OrthoDB" id="947434at2"/>
<comment type="caution">
    <text evidence="3">The sequence shown here is derived from an EMBL/GenBank/DDBJ whole genome shotgun (WGS) entry which is preliminary data.</text>
</comment>
<gene>
    <name evidence="3" type="ORF">E5167_06565</name>
</gene>
<keyword evidence="1" id="KW-0732">Signal</keyword>
<evidence type="ECO:0000256" key="1">
    <source>
        <dbReference type="SAM" id="SignalP"/>
    </source>
</evidence>
<evidence type="ECO:0000313" key="3">
    <source>
        <dbReference type="EMBL" id="TJY36323.1"/>
    </source>
</evidence>
<evidence type="ECO:0000259" key="2">
    <source>
        <dbReference type="Pfam" id="PF13568"/>
    </source>
</evidence>
<feature type="chain" id="PRO_5020507329" evidence="1">
    <location>
        <begin position="20"/>
        <end position="184"/>
    </location>
</feature>
<feature type="signal peptide" evidence="1">
    <location>
        <begin position="1"/>
        <end position="19"/>
    </location>
</feature>
<evidence type="ECO:0000313" key="4">
    <source>
        <dbReference type="Proteomes" id="UP000307657"/>
    </source>
</evidence>
<dbReference type="Proteomes" id="UP000307657">
    <property type="component" value="Unassembled WGS sequence"/>
</dbReference>
<dbReference type="Pfam" id="PF13568">
    <property type="entry name" value="OMP_b-brl_2"/>
    <property type="match status" value="1"/>
</dbReference>
<dbReference type="AlphaFoldDB" id="A0A4U0EWM0"/>
<dbReference type="SUPFAM" id="SSF56925">
    <property type="entry name" value="OMPA-like"/>
    <property type="match status" value="1"/>
</dbReference>
<feature type="domain" description="Outer membrane protein beta-barrel" evidence="2">
    <location>
        <begin position="18"/>
        <end position="164"/>
    </location>
</feature>
<keyword evidence="4" id="KW-1185">Reference proteome</keyword>
<name>A0A4U0EWM0_9FLAO</name>
<reference evidence="3 4" key="1">
    <citation type="submission" date="2019-04" db="EMBL/GenBank/DDBJ databases">
        <title>Lacinutrix sp. nov., isolated from marine water.</title>
        <authorList>
            <person name="Kim W."/>
        </authorList>
    </citation>
    <scope>NUCLEOTIDE SEQUENCE [LARGE SCALE GENOMIC DNA]</scope>
    <source>
        <strain evidence="3 4">CAU 1491</strain>
    </source>
</reference>
<dbReference type="InterPro" id="IPR011250">
    <property type="entry name" value="OMP/PagP_B-barrel"/>
</dbReference>
<dbReference type="InterPro" id="IPR025665">
    <property type="entry name" value="Beta-barrel_OMP_2"/>
</dbReference>
<dbReference type="RefSeq" id="WP_136842345.1">
    <property type="nucleotide sequence ID" value="NZ_SUPL01000003.1"/>
</dbReference>
<accession>A0A4U0EWM0</accession>